<dbReference type="GO" id="GO:0071978">
    <property type="term" value="P:bacterial-type flagellum-dependent swarming motility"/>
    <property type="evidence" value="ECO:0007669"/>
    <property type="project" value="TreeGrafter"/>
</dbReference>
<keyword evidence="6" id="KW-1185">Reference proteome</keyword>
<keyword evidence="5" id="KW-0282">Flagellum</keyword>
<evidence type="ECO:0000256" key="2">
    <source>
        <dbReference type="RuleBase" id="RU362116"/>
    </source>
</evidence>
<accession>A0A1N7LEM1</accession>
<evidence type="ECO:0000256" key="1">
    <source>
        <dbReference type="ARBA" id="ARBA00009677"/>
    </source>
</evidence>
<evidence type="ECO:0000313" key="5">
    <source>
        <dbReference type="EMBL" id="SIS72292.1"/>
    </source>
</evidence>
<sequence>MGQTLWNGLSGINAANTWIDQIADNLANLQTPGYAAEQGTFADLLTMQVYGNATDPSVAARVTQPGWRGGTGTVRTDEQRDFSQAPIVHTGIPTHLAIQGPGFFTVQTPAGRMYTRAGNFIWSRRPDGSFVLATQAGDPVLSATGQPIVKPADATSMSVSPDGTLTFGGGRAVKLGLVEIGEPSSHLLPEGNNLYRLAPGGVATPARDSSVVQGAVNGSNVDESSTMAEIVAAQDFYEENAQAISIANQLMGLADTIRTSGG</sequence>
<dbReference type="NCBIfam" id="TIGR03506">
    <property type="entry name" value="FlgEFG_subfam"/>
    <property type="match status" value="1"/>
</dbReference>
<dbReference type="InterPro" id="IPR053967">
    <property type="entry name" value="LlgE_F_G-like_D1"/>
</dbReference>
<evidence type="ECO:0000259" key="4">
    <source>
        <dbReference type="Pfam" id="PF22692"/>
    </source>
</evidence>
<keyword evidence="5" id="KW-0966">Cell projection</keyword>
<dbReference type="RefSeq" id="WP_076345950.1">
    <property type="nucleotide sequence ID" value="NZ_FTOO01000003.1"/>
</dbReference>
<evidence type="ECO:0000259" key="3">
    <source>
        <dbReference type="Pfam" id="PF06429"/>
    </source>
</evidence>
<name>A0A1N7LEM1_9BACL</name>
<proteinExistence type="inferred from homology"/>
<dbReference type="PANTHER" id="PTHR30435">
    <property type="entry name" value="FLAGELLAR PROTEIN"/>
    <property type="match status" value="1"/>
</dbReference>
<comment type="similarity">
    <text evidence="1 2">Belongs to the flagella basal body rod proteins family.</text>
</comment>
<protein>
    <submittedName>
        <fullName evidence="5">Flagellar basal-body rod protein FlgG</fullName>
    </submittedName>
</protein>
<evidence type="ECO:0000313" key="6">
    <source>
        <dbReference type="Proteomes" id="UP000186156"/>
    </source>
</evidence>
<dbReference type="OrthoDB" id="9804559at2"/>
<dbReference type="Proteomes" id="UP000186156">
    <property type="component" value="Unassembled WGS sequence"/>
</dbReference>
<dbReference type="InterPro" id="IPR037925">
    <property type="entry name" value="FlgE/F/G-like"/>
</dbReference>
<dbReference type="InterPro" id="IPR020013">
    <property type="entry name" value="Flagellar_FlgE/F/G"/>
</dbReference>
<keyword evidence="5" id="KW-0969">Cilium</keyword>
<comment type="subcellular location">
    <subcellularLocation>
        <location evidence="2">Bacterial flagellum basal body</location>
    </subcellularLocation>
</comment>
<gene>
    <name evidence="5" type="ORF">SAMN05421799_10393</name>
</gene>
<dbReference type="STRING" id="252246.SAMN05421799_10393"/>
<feature type="domain" description="Flagellar basal-body/hook protein C-terminal" evidence="3">
    <location>
        <begin position="213"/>
        <end position="252"/>
    </location>
</feature>
<dbReference type="GO" id="GO:0009425">
    <property type="term" value="C:bacterial-type flagellum basal body"/>
    <property type="evidence" value="ECO:0007669"/>
    <property type="project" value="UniProtKB-SubCell"/>
</dbReference>
<reference evidence="6" key="1">
    <citation type="submission" date="2017-01" db="EMBL/GenBank/DDBJ databases">
        <authorList>
            <person name="Varghese N."/>
            <person name="Submissions S."/>
        </authorList>
    </citation>
    <scope>NUCLEOTIDE SEQUENCE [LARGE SCALE GENOMIC DNA]</scope>
    <source>
        <strain evidence="6">DSM 16176</strain>
    </source>
</reference>
<dbReference type="InterPro" id="IPR010930">
    <property type="entry name" value="Flg_bb/hook_C_dom"/>
</dbReference>
<dbReference type="SUPFAM" id="SSF117143">
    <property type="entry name" value="Flagellar hook protein flgE"/>
    <property type="match status" value="1"/>
</dbReference>
<dbReference type="PANTHER" id="PTHR30435:SF19">
    <property type="entry name" value="FLAGELLAR BASAL-BODY ROD PROTEIN FLGG"/>
    <property type="match status" value="1"/>
</dbReference>
<dbReference type="AlphaFoldDB" id="A0A1N7LEM1"/>
<keyword evidence="2" id="KW-0975">Bacterial flagellum</keyword>
<organism evidence="5 6">
    <name type="scientific">Alicyclobacillus vulcanalis</name>
    <dbReference type="NCBI Taxonomy" id="252246"/>
    <lineage>
        <taxon>Bacteria</taxon>
        <taxon>Bacillati</taxon>
        <taxon>Bacillota</taxon>
        <taxon>Bacilli</taxon>
        <taxon>Bacillales</taxon>
        <taxon>Alicyclobacillaceae</taxon>
        <taxon>Alicyclobacillus</taxon>
    </lineage>
</organism>
<dbReference type="EMBL" id="FTOO01000003">
    <property type="protein sequence ID" value="SIS72292.1"/>
    <property type="molecule type" value="Genomic_DNA"/>
</dbReference>
<feature type="domain" description="Flagellar hook protein FlgE/F/G-like D1" evidence="4">
    <location>
        <begin position="97"/>
        <end position="166"/>
    </location>
</feature>
<dbReference type="Pfam" id="PF22692">
    <property type="entry name" value="LlgE_F_G_D1"/>
    <property type="match status" value="1"/>
</dbReference>
<dbReference type="Pfam" id="PF06429">
    <property type="entry name" value="Flg_bbr_C"/>
    <property type="match status" value="1"/>
</dbReference>